<protein>
    <submittedName>
        <fullName evidence="1">Uncharacterized protein</fullName>
    </submittedName>
</protein>
<dbReference type="EMBL" id="GBRH01272203">
    <property type="protein sequence ID" value="JAD25692.1"/>
    <property type="molecule type" value="Transcribed_RNA"/>
</dbReference>
<reference evidence="1" key="1">
    <citation type="submission" date="2014-09" db="EMBL/GenBank/DDBJ databases">
        <authorList>
            <person name="Magalhaes I.L.F."/>
            <person name="Oliveira U."/>
            <person name="Santos F.R."/>
            <person name="Vidigal T.H.D.A."/>
            <person name="Brescovit A.D."/>
            <person name="Santos A.J."/>
        </authorList>
    </citation>
    <scope>NUCLEOTIDE SEQUENCE</scope>
    <source>
        <tissue evidence="1">Shoot tissue taken approximately 20 cm above the soil surface</tissue>
    </source>
</reference>
<reference evidence="1" key="2">
    <citation type="journal article" date="2015" name="Data Brief">
        <title>Shoot transcriptome of the giant reed, Arundo donax.</title>
        <authorList>
            <person name="Barrero R.A."/>
            <person name="Guerrero F.D."/>
            <person name="Moolhuijzen P."/>
            <person name="Goolsby J.A."/>
            <person name="Tidwell J."/>
            <person name="Bellgard S.E."/>
            <person name="Bellgard M.I."/>
        </authorList>
    </citation>
    <scope>NUCLEOTIDE SEQUENCE</scope>
    <source>
        <tissue evidence="1">Shoot tissue taken approximately 20 cm above the soil surface</tissue>
    </source>
</reference>
<dbReference type="AlphaFoldDB" id="A0A0A8YT09"/>
<name>A0A0A8YT09_ARUDO</name>
<accession>A0A0A8YT09</accession>
<evidence type="ECO:0000313" key="1">
    <source>
        <dbReference type="EMBL" id="JAD25692.1"/>
    </source>
</evidence>
<organism evidence="1">
    <name type="scientific">Arundo donax</name>
    <name type="common">Giant reed</name>
    <name type="synonym">Donax arundinaceus</name>
    <dbReference type="NCBI Taxonomy" id="35708"/>
    <lineage>
        <taxon>Eukaryota</taxon>
        <taxon>Viridiplantae</taxon>
        <taxon>Streptophyta</taxon>
        <taxon>Embryophyta</taxon>
        <taxon>Tracheophyta</taxon>
        <taxon>Spermatophyta</taxon>
        <taxon>Magnoliopsida</taxon>
        <taxon>Liliopsida</taxon>
        <taxon>Poales</taxon>
        <taxon>Poaceae</taxon>
        <taxon>PACMAD clade</taxon>
        <taxon>Arundinoideae</taxon>
        <taxon>Arundineae</taxon>
        <taxon>Arundo</taxon>
    </lineage>
</organism>
<proteinExistence type="predicted"/>
<sequence length="48" mass="5731">MFLTILIDTSIKSTAIKHNRSCKYSIHKYKHFTTSTRSPICYFDQQYL</sequence>